<name>A0A8U0A454_9EURY</name>
<dbReference type="KEGG" id="haad:MW046_05985"/>
<reference evidence="2" key="1">
    <citation type="submission" date="2022-04" db="EMBL/GenBank/DDBJ databases">
        <title>Halocatena sp. nov., isolated from a salt lake.</title>
        <authorList>
            <person name="Cui H.-L."/>
        </authorList>
    </citation>
    <scope>NUCLEOTIDE SEQUENCE</scope>
    <source>
        <strain evidence="2">AD-1</strain>
    </source>
</reference>
<dbReference type="InterPro" id="IPR035954">
    <property type="entry name" value="MTH677-like_sf"/>
</dbReference>
<organism evidence="2 3">
    <name type="scientific">Halocatena salina</name>
    <dbReference type="NCBI Taxonomy" id="2934340"/>
    <lineage>
        <taxon>Archaea</taxon>
        <taxon>Methanobacteriati</taxon>
        <taxon>Methanobacteriota</taxon>
        <taxon>Stenosarchaea group</taxon>
        <taxon>Halobacteria</taxon>
        <taxon>Halobacteriales</taxon>
        <taxon>Natronomonadaceae</taxon>
        <taxon>Halocatena</taxon>
    </lineage>
</organism>
<dbReference type="RefSeq" id="WP_247994649.1">
    <property type="nucleotide sequence ID" value="NZ_CP096019.1"/>
</dbReference>
<protein>
    <submittedName>
        <fullName evidence="2">DUF3194 domain-containing protein</fullName>
    </submittedName>
</protein>
<evidence type="ECO:0000256" key="1">
    <source>
        <dbReference type="ARBA" id="ARBA00008515"/>
    </source>
</evidence>
<proteinExistence type="inferred from homology"/>
<dbReference type="GeneID" id="71927578"/>
<dbReference type="AlphaFoldDB" id="A0A8U0A454"/>
<dbReference type="Pfam" id="PF11419">
    <property type="entry name" value="DUF3194"/>
    <property type="match status" value="1"/>
</dbReference>
<dbReference type="EMBL" id="CP096019">
    <property type="protein sequence ID" value="UPM43991.1"/>
    <property type="molecule type" value="Genomic_DNA"/>
</dbReference>
<gene>
    <name evidence="2" type="ORF">MW046_05985</name>
</gene>
<accession>A0A8U0A454</accession>
<dbReference type="Gene3D" id="3.30.300.100">
    <property type="entry name" value="MTH677-like"/>
    <property type="match status" value="1"/>
</dbReference>
<comment type="similarity">
    <text evidence="1">Belongs to the UPF0440 family.</text>
</comment>
<sequence>MPTDTEVVQTAADAAEGVIYAEYKQSRVKDVDVTVSFEDGILDLDIYLNPPDDPDADPERVTDDAVAAAHAAVDELFASE</sequence>
<dbReference type="InterPro" id="IPR024502">
    <property type="entry name" value="DUF3194"/>
</dbReference>
<dbReference type="Proteomes" id="UP000831768">
    <property type="component" value="Chromosome"/>
</dbReference>
<evidence type="ECO:0000313" key="3">
    <source>
        <dbReference type="Proteomes" id="UP000831768"/>
    </source>
</evidence>
<keyword evidence="3" id="KW-1185">Reference proteome</keyword>
<evidence type="ECO:0000313" key="2">
    <source>
        <dbReference type="EMBL" id="UPM43991.1"/>
    </source>
</evidence>